<feature type="region of interest" description="Disordered" evidence="1">
    <location>
        <begin position="1"/>
        <end position="59"/>
    </location>
</feature>
<evidence type="ECO:0000313" key="2">
    <source>
        <dbReference type="EMBL" id="KAJ1175906.1"/>
    </source>
</evidence>
<organism evidence="2 3">
    <name type="scientific">Pleurodeles waltl</name>
    <name type="common">Iberian ribbed newt</name>
    <dbReference type="NCBI Taxonomy" id="8319"/>
    <lineage>
        <taxon>Eukaryota</taxon>
        <taxon>Metazoa</taxon>
        <taxon>Chordata</taxon>
        <taxon>Craniata</taxon>
        <taxon>Vertebrata</taxon>
        <taxon>Euteleostomi</taxon>
        <taxon>Amphibia</taxon>
        <taxon>Batrachia</taxon>
        <taxon>Caudata</taxon>
        <taxon>Salamandroidea</taxon>
        <taxon>Salamandridae</taxon>
        <taxon>Pleurodelinae</taxon>
        <taxon>Pleurodeles</taxon>
    </lineage>
</organism>
<comment type="caution">
    <text evidence="2">The sequence shown here is derived from an EMBL/GenBank/DDBJ whole genome shotgun (WGS) entry which is preliminary data.</text>
</comment>
<evidence type="ECO:0000313" key="3">
    <source>
        <dbReference type="Proteomes" id="UP001066276"/>
    </source>
</evidence>
<feature type="compositionally biased region" description="Basic and acidic residues" evidence="1">
    <location>
        <begin position="37"/>
        <end position="47"/>
    </location>
</feature>
<protein>
    <submittedName>
        <fullName evidence="2">Uncharacterized protein</fullName>
    </submittedName>
</protein>
<evidence type="ECO:0000256" key="1">
    <source>
        <dbReference type="SAM" id="MobiDB-lite"/>
    </source>
</evidence>
<sequence>MQGRTEGEDKENVRIKEEREQIPGREDTSKRTPKRPRAGEGDTRDGEGTIEPIILARDGPAMRENERTWLVNMKTEVVPANHFRSGGDSCSQVQLDRSVVWGALVGKQLIL</sequence>
<keyword evidence="3" id="KW-1185">Reference proteome</keyword>
<reference evidence="2" key="1">
    <citation type="journal article" date="2022" name="bioRxiv">
        <title>Sequencing and chromosome-scale assembly of the giantPleurodeles waltlgenome.</title>
        <authorList>
            <person name="Brown T."/>
            <person name="Elewa A."/>
            <person name="Iarovenko S."/>
            <person name="Subramanian E."/>
            <person name="Araus A.J."/>
            <person name="Petzold A."/>
            <person name="Susuki M."/>
            <person name="Suzuki K.-i.T."/>
            <person name="Hayashi T."/>
            <person name="Toyoda A."/>
            <person name="Oliveira C."/>
            <person name="Osipova E."/>
            <person name="Leigh N.D."/>
            <person name="Simon A."/>
            <person name="Yun M.H."/>
        </authorList>
    </citation>
    <scope>NUCLEOTIDE SEQUENCE</scope>
    <source>
        <strain evidence="2">20211129_DDA</strain>
        <tissue evidence="2">Liver</tissue>
    </source>
</reference>
<dbReference type="AlphaFoldDB" id="A0AAV7THM6"/>
<dbReference type="Proteomes" id="UP001066276">
    <property type="component" value="Chromosome 3_2"/>
</dbReference>
<accession>A0AAV7THM6</accession>
<dbReference type="EMBL" id="JANPWB010000006">
    <property type="protein sequence ID" value="KAJ1175906.1"/>
    <property type="molecule type" value="Genomic_DNA"/>
</dbReference>
<proteinExistence type="predicted"/>
<name>A0AAV7THM6_PLEWA</name>
<gene>
    <name evidence="2" type="ORF">NDU88_001191</name>
</gene>
<feature type="compositionally biased region" description="Basic and acidic residues" evidence="1">
    <location>
        <begin position="1"/>
        <end position="30"/>
    </location>
</feature>